<dbReference type="Proteomes" id="UP001341840">
    <property type="component" value="Unassembled WGS sequence"/>
</dbReference>
<dbReference type="SUPFAM" id="SSF48576">
    <property type="entry name" value="Terpenoid synthases"/>
    <property type="match status" value="1"/>
</dbReference>
<gene>
    <name evidence="5" type="ORF">PIB30_022090</name>
</gene>
<evidence type="ECO:0000313" key="5">
    <source>
        <dbReference type="EMBL" id="MED6120573.1"/>
    </source>
</evidence>
<accession>A0ABU6R9G2</accession>
<comment type="cofactor">
    <cofactor evidence="1">
        <name>Mg(2+)</name>
        <dbReference type="ChEBI" id="CHEBI:18420"/>
    </cofactor>
</comment>
<keyword evidence="2" id="KW-0479">Metal-binding</keyword>
<name>A0ABU6R9G2_9FABA</name>
<evidence type="ECO:0000259" key="4">
    <source>
        <dbReference type="Pfam" id="PF03936"/>
    </source>
</evidence>
<dbReference type="EMBL" id="JASCZI010030282">
    <property type="protein sequence ID" value="MED6120573.1"/>
    <property type="molecule type" value="Genomic_DNA"/>
</dbReference>
<comment type="caution">
    <text evidence="5">The sequence shown here is derived from an EMBL/GenBank/DDBJ whole genome shotgun (WGS) entry which is preliminary data.</text>
</comment>
<dbReference type="PANTHER" id="PTHR31225">
    <property type="entry name" value="OS04G0344100 PROTEIN-RELATED"/>
    <property type="match status" value="1"/>
</dbReference>
<evidence type="ECO:0000256" key="1">
    <source>
        <dbReference type="ARBA" id="ARBA00001946"/>
    </source>
</evidence>
<evidence type="ECO:0000256" key="2">
    <source>
        <dbReference type="ARBA" id="ARBA00022723"/>
    </source>
</evidence>
<keyword evidence="6" id="KW-1185">Reference proteome</keyword>
<sequence length="159" mass="18393">MAEYIQISTVSSAYPLLITVSYIGMGDMATEDIFKWVTNKPKIVTASAMICRITDDIVSSEFEQQREHIASLLECYMRECDTSKEKAIQELQKRVKDSWKDINEECLKPTKVPMQFLHRVLNISRFMDVMYKDEDCYTHAEGKMKKCIEALLVEPVPII</sequence>
<dbReference type="Pfam" id="PF03936">
    <property type="entry name" value="Terpene_synth_C"/>
    <property type="match status" value="1"/>
</dbReference>
<dbReference type="PANTHER" id="PTHR31225:SF221">
    <property type="entry name" value="(-)-GERMACRENE D SYNTHASE"/>
    <property type="match status" value="1"/>
</dbReference>
<organism evidence="5 6">
    <name type="scientific">Stylosanthes scabra</name>
    <dbReference type="NCBI Taxonomy" id="79078"/>
    <lineage>
        <taxon>Eukaryota</taxon>
        <taxon>Viridiplantae</taxon>
        <taxon>Streptophyta</taxon>
        <taxon>Embryophyta</taxon>
        <taxon>Tracheophyta</taxon>
        <taxon>Spermatophyta</taxon>
        <taxon>Magnoliopsida</taxon>
        <taxon>eudicotyledons</taxon>
        <taxon>Gunneridae</taxon>
        <taxon>Pentapetalae</taxon>
        <taxon>rosids</taxon>
        <taxon>fabids</taxon>
        <taxon>Fabales</taxon>
        <taxon>Fabaceae</taxon>
        <taxon>Papilionoideae</taxon>
        <taxon>50 kb inversion clade</taxon>
        <taxon>dalbergioids sensu lato</taxon>
        <taxon>Dalbergieae</taxon>
        <taxon>Pterocarpus clade</taxon>
        <taxon>Stylosanthes</taxon>
    </lineage>
</organism>
<dbReference type="Gene3D" id="1.10.600.10">
    <property type="entry name" value="Farnesyl Diphosphate Synthase"/>
    <property type="match status" value="1"/>
</dbReference>
<evidence type="ECO:0000256" key="3">
    <source>
        <dbReference type="ARBA" id="ARBA00023239"/>
    </source>
</evidence>
<keyword evidence="3" id="KW-0456">Lyase</keyword>
<feature type="domain" description="Terpene synthase metal-binding" evidence="4">
    <location>
        <begin position="1"/>
        <end position="101"/>
    </location>
</feature>
<dbReference type="InterPro" id="IPR005630">
    <property type="entry name" value="Terpene_synthase_metal-bd"/>
</dbReference>
<dbReference type="InterPro" id="IPR008949">
    <property type="entry name" value="Isoprenoid_synthase_dom_sf"/>
</dbReference>
<evidence type="ECO:0000313" key="6">
    <source>
        <dbReference type="Proteomes" id="UP001341840"/>
    </source>
</evidence>
<reference evidence="5 6" key="1">
    <citation type="journal article" date="2023" name="Plants (Basel)">
        <title>Bridging the Gap: Combining Genomics and Transcriptomics Approaches to Understand Stylosanthes scabra, an Orphan Legume from the Brazilian Caatinga.</title>
        <authorList>
            <person name="Ferreira-Neto J.R.C."/>
            <person name="da Silva M.D."/>
            <person name="Binneck E."/>
            <person name="de Melo N.F."/>
            <person name="da Silva R.H."/>
            <person name="de Melo A.L.T.M."/>
            <person name="Pandolfi V."/>
            <person name="Bustamante F.O."/>
            <person name="Brasileiro-Vidal A.C."/>
            <person name="Benko-Iseppon A.M."/>
        </authorList>
    </citation>
    <scope>NUCLEOTIDE SEQUENCE [LARGE SCALE GENOMIC DNA]</scope>
    <source>
        <tissue evidence="5">Leaves</tissue>
    </source>
</reference>
<proteinExistence type="predicted"/>
<dbReference type="InterPro" id="IPR050148">
    <property type="entry name" value="Terpene_synthase-like"/>
</dbReference>
<protein>
    <recommendedName>
        <fullName evidence="4">Terpene synthase metal-binding domain-containing protein</fullName>
    </recommendedName>
</protein>